<dbReference type="Proteomes" id="UP000242715">
    <property type="component" value="Unassembled WGS sequence"/>
</dbReference>
<evidence type="ECO:0000313" key="2">
    <source>
        <dbReference type="Proteomes" id="UP000242715"/>
    </source>
</evidence>
<evidence type="ECO:0000313" key="1">
    <source>
        <dbReference type="EMBL" id="GAU25500.1"/>
    </source>
</evidence>
<gene>
    <name evidence="1" type="ORF">TSUD_279830</name>
</gene>
<sequence length="83" mass="9339">MRGVQIPALGVINDCSIKNSTKEDPAQPISRLRGGSHMTRRRLRTRYSRSVRSSLNRRCIAVEEGFEAEVEGSTSFEPIHQNP</sequence>
<protein>
    <submittedName>
        <fullName evidence="1">Uncharacterized protein</fullName>
    </submittedName>
</protein>
<dbReference type="EMBL" id="DF973313">
    <property type="protein sequence ID" value="GAU25500.1"/>
    <property type="molecule type" value="Genomic_DNA"/>
</dbReference>
<dbReference type="AlphaFoldDB" id="A0A2Z6MPM5"/>
<accession>A0A2Z6MPM5</accession>
<proteinExistence type="predicted"/>
<reference evidence="2" key="1">
    <citation type="journal article" date="2017" name="Front. Plant Sci.">
        <title>Climate Clever Clovers: New Paradigm to Reduce the Environmental Footprint of Ruminants by Breeding Low Methanogenic Forages Utilizing Haplotype Variation.</title>
        <authorList>
            <person name="Kaur P."/>
            <person name="Appels R."/>
            <person name="Bayer P.E."/>
            <person name="Keeble-Gagnere G."/>
            <person name="Wang J."/>
            <person name="Hirakawa H."/>
            <person name="Shirasawa K."/>
            <person name="Vercoe P."/>
            <person name="Stefanova K."/>
            <person name="Durmic Z."/>
            <person name="Nichols P."/>
            <person name="Revell C."/>
            <person name="Isobe S.N."/>
            <person name="Edwards D."/>
            <person name="Erskine W."/>
        </authorList>
    </citation>
    <scope>NUCLEOTIDE SEQUENCE [LARGE SCALE GENOMIC DNA]</scope>
    <source>
        <strain evidence="2">cv. Daliak</strain>
    </source>
</reference>
<name>A0A2Z6MPM5_TRISU</name>
<organism evidence="1 2">
    <name type="scientific">Trifolium subterraneum</name>
    <name type="common">Subterranean clover</name>
    <dbReference type="NCBI Taxonomy" id="3900"/>
    <lineage>
        <taxon>Eukaryota</taxon>
        <taxon>Viridiplantae</taxon>
        <taxon>Streptophyta</taxon>
        <taxon>Embryophyta</taxon>
        <taxon>Tracheophyta</taxon>
        <taxon>Spermatophyta</taxon>
        <taxon>Magnoliopsida</taxon>
        <taxon>eudicotyledons</taxon>
        <taxon>Gunneridae</taxon>
        <taxon>Pentapetalae</taxon>
        <taxon>rosids</taxon>
        <taxon>fabids</taxon>
        <taxon>Fabales</taxon>
        <taxon>Fabaceae</taxon>
        <taxon>Papilionoideae</taxon>
        <taxon>50 kb inversion clade</taxon>
        <taxon>NPAAA clade</taxon>
        <taxon>Hologalegina</taxon>
        <taxon>IRL clade</taxon>
        <taxon>Trifolieae</taxon>
        <taxon>Trifolium</taxon>
    </lineage>
</organism>
<keyword evidence="2" id="KW-1185">Reference proteome</keyword>